<dbReference type="OrthoDB" id="5597581at2759"/>
<reference evidence="3" key="1">
    <citation type="submission" date="2020-04" db="EMBL/GenBank/DDBJ databases">
        <title>Draft genome resource of the tomato pathogen Pseudocercospora fuligena.</title>
        <authorList>
            <person name="Zaccaron A."/>
        </authorList>
    </citation>
    <scope>NUCLEOTIDE SEQUENCE</scope>
    <source>
        <strain evidence="3">PF001</strain>
    </source>
</reference>
<dbReference type="AlphaFoldDB" id="A0A8H6VM84"/>
<evidence type="ECO:0000313" key="4">
    <source>
        <dbReference type="Proteomes" id="UP000660729"/>
    </source>
</evidence>
<keyword evidence="4" id="KW-1185">Reference proteome</keyword>
<dbReference type="InterPro" id="IPR019007">
    <property type="entry name" value="Wbp11/ELF5/Saf1_N"/>
</dbReference>
<gene>
    <name evidence="3" type="ORF">HII31_03071</name>
</gene>
<dbReference type="GO" id="GO:0006396">
    <property type="term" value="P:RNA processing"/>
    <property type="evidence" value="ECO:0007669"/>
    <property type="project" value="InterPro"/>
</dbReference>
<feature type="compositionally biased region" description="Basic and acidic residues" evidence="1">
    <location>
        <begin position="120"/>
        <end position="129"/>
    </location>
</feature>
<dbReference type="Pfam" id="PF09429">
    <property type="entry name" value="Wbp11"/>
    <property type="match status" value="1"/>
</dbReference>
<name>A0A8H6VM84_9PEZI</name>
<feature type="compositionally biased region" description="Basic and acidic residues" evidence="1">
    <location>
        <begin position="14"/>
        <end position="45"/>
    </location>
</feature>
<evidence type="ECO:0000259" key="2">
    <source>
        <dbReference type="Pfam" id="PF09429"/>
    </source>
</evidence>
<proteinExistence type="predicted"/>
<feature type="compositionally biased region" description="Basic and acidic residues" evidence="1">
    <location>
        <begin position="95"/>
        <end position="113"/>
    </location>
</feature>
<evidence type="ECO:0000256" key="1">
    <source>
        <dbReference type="SAM" id="MobiDB-lite"/>
    </source>
</evidence>
<dbReference type="EMBL" id="JABCIY010000039">
    <property type="protein sequence ID" value="KAF7195477.1"/>
    <property type="molecule type" value="Genomic_DNA"/>
</dbReference>
<evidence type="ECO:0000313" key="3">
    <source>
        <dbReference type="EMBL" id="KAF7195477.1"/>
    </source>
</evidence>
<feature type="region of interest" description="Disordered" evidence="1">
    <location>
        <begin position="280"/>
        <end position="303"/>
    </location>
</feature>
<comment type="caution">
    <text evidence="3">The sequence shown here is derived from an EMBL/GenBank/DDBJ whole genome shotgun (WGS) entry which is preliminary data.</text>
</comment>
<feature type="region of interest" description="Disordered" evidence="1">
    <location>
        <begin position="83"/>
        <end position="190"/>
    </location>
</feature>
<feature type="domain" description="Wbp11/ELF5/Saf1 N-terminal" evidence="2">
    <location>
        <begin position="4"/>
        <end position="79"/>
    </location>
</feature>
<dbReference type="Proteomes" id="UP000660729">
    <property type="component" value="Unassembled WGS sequence"/>
</dbReference>
<sequence>MPKEKSFNPVAAQRKADKKKEISKSKRNVQDQRNEKLARRNPERLQKQIDELKELETRGVLRPKDKETLTQLERDVRGIWRAREALGDKAPQFPSHERRERNDARQEQRERRQNLGKRRRDSEHAHDSGSDTDPEVRNIPMPRDTPPPIPREKFTDPQLGPDGQRVPHALPSKPAATPAAPPQLVYSSAPQLRDLKKEAVKFVPAAVRAKQKQVKGEGRLLEPEEIDNLEKAGYYAAGKAAQAAGEEFRYTEAHAAVKAAAGEDVDMDDVSKLQQALTSVYPEEEESVPRRQVMVEDVDDEGD</sequence>
<organism evidence="3 4">
    <name type="scientific">Pseudocercospora fuligena</name>
    <dbReference type="NCBI Taxonomy" id="685502"/>
    <lineage>
        <taxon>Eukaryota</taxon>
        <taxon>Fungi</taxon>
        <taxon>Dikarya</taxon>
        <taxon>Ascomycota</taxon>
        <taxon>Pezizomycotina</taxon>
        <taxon>Dothideomycetes</taxon>
        <taxon>Dothideomycetidae</taxon>
        <taxon>Mycosphaerellales</taxon>
        <taxon>Mycosphaerellaceae</taxon>
        <taxon>Pseudocercospora</taxon>
    </lineage>
</organism>
<protein>
    <submittedName>
        <fullName evidence="3">Protein saf1</fullName>
    </submittedName>
</protein>
<feature type="compositionally biased region" description="Low complexity" evidence="1">
    <location>
        <begin position="169"/>
        <end position="178"/>
    </location>
</feature>
<accession>A0A8H6VM84</accession>
<feature type="region of interest" description="Disordered" evidence="1">
    <location>
        <begin position="1"/>
        <end position="45"/>
    </location>
</feature>